<gene>
    <name evidence="4" type="ORF">GII30_12970</name>
</gene>
<proteinExistence type="inferred from homology"/>
<dbReference type="CDD" id="cd00397">
    <property type="entry name" value="DNA_BRE_C"/>
    <property type="match status" value="1"/>
</dbReference>
<dbReference type="InterPro" id="IPR013762">
    <property type="entry name" value="Integrase-like_cat_sf"/>
</dbReference>
<evidence type="ECO:0000256" key="1">
    <source>
        <dbReference type="ARBA" id="ARBA00008857"/>
    </source>
</evidence>
<evidence type="ECO:0000256" key="2">
    <source>
        <dbReference type="ARBA" id="ARBA00023125"/>
    </source>
</evidence>
<evidence type="ECO:0000313" key="4">
    <source>
        <dbReference type="EMBL" id="QHN39947.1"/>
    </source>
</evidence>
<dbReference type="GO" id="GO:0003677">
    <property type="term" value="F:DNA binding"/>
    <property type="evidence" value="ECO:0007669"/>
    <property type="project" value="UniProtKB-KW"/>
</dbReference>
<protein>
    <submittedName>
        <fullName evidence="4">Tyrosine-type recombinase/integrase</fullName>
    </submittedName>
</protein>
<keyword evidence="3" id="KW-0233">DNA recombination</keyword>
<reference evidence="4" key="1">
    <citation type="journal article" date="2021" name="Nat. Microbiol.">
        <title>Cocultivation of an ultrasmall environmental parasitic bacterium with lytic ability against bacteria associated with wastewater foams.</title>
        <authorList>
            <person name="Batinovic S."/>
            <person name="Rose J.J.A."/>
            <person name="Ratcliffe J."/>
            <person name="Seviour R.J."/>
            <person name="Petrovski S."/>
        </authorList>
    </citation>
    <scope>NUCLEOTIDE SEQUENCE</scope>
    <source>
        <strain evidence="4">CON44</strain>
    </source>
</reference>
<dbReference type="AlphaFoldDB" id="A0A857MKK9"/>
<dbReference type="RefSeq" id="WP_005181461.1">
    <property type="nucleotide sequence ID" value="NZ_CP045804.1"/>
</dbReference>
<dbReference type="Pfam" id="PF00589">
    <property type="entry name" value="Phage_integrase"/>
    <property type="match status" value="1"/>
</dbReference>
<dbReference type="SUPFAM" id="SSF56349">
    <property type="entry name" value="DNA breaking-rejoining enzymes"/>
    <property type="match status" value="1"/>
</dbReference>
<dbReference type="GO" id="GO:0015074">
    <property type="term" value="P:DNA integration"/>
    <property type="evidence" value="ECO:0007669"/>
    <property type="project" value="InterPro"/>
</dbReference>
<dbReference type="Gene3D" id="1.10.443.10">
    <property type="entry name" value="Intergrase catalytic core"/>
    <property type="match status" value="1"/>
</dbReference>
<comment type="similarity">
    <text evidence="1">Belongs to the 'phage' integrase family.</text>
</comment>
<sequence length="347" mass="36910">MDIELYDGRVEADLTAPVRVPTELVRAAVDDARSPVPVEVHRSVALSVARGSEKTARLRLERLARVVLATGQVDSPAAVWSTDWAALPAEVYQSLDRSIGGVWDAASTRNAMRDSVRAVVRACRDAGLMDHGTATVALSALQPEKIGRDEDKQARGHIDAHRVKAAFEALAADPSATARRDSALIALLVGAGLRRGETVTLDLSDVDAARETLVVTGKGGVVRSVPLAPGVRRALTAWLEVRGEGAGPLLTPMSKEVPRVAVVETGRRLSVDAVAAAVRRRFLGESEAVRPHDLRRTFVGDLLDSGADLSTVSKIVGHSNPATTAGYDRRGIATRRAAVDRLSVPFV</sequence>
<dbReference type="PANTHER" id="PTHR30349:SF41">
    <property type="entry name" value="INTEGRASE_RECOMBINASE PROTEIN MJ0367-RELATED"/>
    <property type="match status" value="1"/>
</dbReference>
<dbReference type="PANTHER" id="PTHR30349">
    <property type="entry name" value="PHAGE INTEGRASE-RELATED"/>
    <property type="match status" value="1"/>
</dbReference>
<dbReference type="EMBL" id="CP045810">
    <property type="protein sequence ID" value="QHN39947.1"/>
    <property type="molecule type" value="Genomic_DNA"/>
</dbReference>
<name>A0A857MKK9_9ACTN</name>
<dbReference type="PROSITE" id="PS51898">
    <property type="entry name" value="TYR_RECOMBINASE"/>
    <property type="match status" value="1"/>
</dbReference>
<accession>A0A857MKK9</accession>
<dbReference type="InterPro" id="IPR011010">
    <property type="entry name" value="DNA_brk_join_enz"/>
</dbReference>
<dbReference type="InterPro" id="IPR002104">
    <property type="entry name" value="Integrase_catalytic"/>
</dbReference>
<keyword evidence="2" id="KW-0238">DNA-binding</keyword>
<dbReference type="GO" id="GO:0006310">
    <property type="term" value="P:DNA recombination"/>
    <property type="evidence" value="ECO:0007669"/>
    <property type="project" value="UniProtKB-KW"/>
</dbReference>
<dbReference type="InterPro" id="IPR050090">
    <property type="entry name" value="Tyrosine_recombinase_XerCD"/>
</dbReference>
<evidence type="ECO:0000256" key="3">
    <source>
        <dbReference type="ARBA" id="ARBA00023172"/>
    </source>
</evidence>
<organism evidence="4">
    <name type="scientific">Gordonia amarae</name>
    <dbReference type="NCBI Taxonomy" id="36821"/>
    <lineage>
        <taxon>Bacteria</taxon>
        <taxon>Bacillati</taxon>
        <taxon>Actinomycetota</taxon>
        <taxon>Actinomycetes</taxon>
        <taxon>Mycobacteriales</taxon>
        <taxon>Gordoniaceae</taxon>
        <taxon>Gordonia</taxon>
    </lineage>
</organism>